<comment type="similarity">
    <text evidence="2">Belongs to the major facilitator superfamily. Proton-dependent oligopeptide transporter (POT/PTR) (TC 2.A.17) family.</text>
</comment>
<feature type="transmembrane region" description="Helical" evidence="7">
    <location>
        <begin position="160"/>
        <end position="183"/>
    </location>
</feature>
<reference evidence="8" key="2">
    <citation type="submission" date="2022-03" db="EMBL/GenBank/DDBJ databases">
        <title>Draft title - Genomic analysis of global carrot germplasm unveils the trajectory of domestication and the origin of high carotenoid orange carrot.</title>
        <authorList>
            <person name="Iorizzo M."/>
            <person name="Ellison S."/>
            <person name="Senalik D."/>
            <person name="Macko-Podgorni A."/>
            <person name="Grzebelus D."/>
            <person name="Bostan H."/>
            <person name="Rolling W."/>
            <person name="Curaba J."/>
            <person name="Simon P."/>
        </authorList>
    </citation>
    <scope>NUCLEOTIDE SEQUENCE</scope>
    <source>
        <tissue evidence="8">Leaf</tissue>
    </source>
</reference>
<dbReference type="GO" id="GO:0016020">
    <property type="term" value="C:membrane"/>
    <property type="evidence" value="ECO:0007669"/>
    <property type="project" value="UniProtKB-SubCell"/>
</dbReference>
<dbReference type="EMBL" id="CP093345">
    <property type="protein sequence ID" value="WOG92759.1"/>
    <property type="molecule type" value="Genomic_DNA"/>
</dbReference>
<feature type="transmembrane region" description="Helical" evidence="7">
    <location>
        <begin position="376"/>
        <end position="398"/>
    </location>
</feature>
<gene>
    <name evidence="8" type="ORF">DCAR_0312035</name>
</gene>
<evidence type="ECO:0000256" key="1">
    <source>
        <dbReference type="ARBA" id="ARBA00004141"/>
    </source>
</evidence>
<accession>A0AAF1ARI2</accession>
<evidence type="ECO:0000256" key="4">
    <source>
        <dbReference type="ARBA" id="ARBA00022989"/>
    </source>
</evidence>
<dbReference type="InterPro" id="IPR000109">
    <property type="entry name" value="POT_fam"/>
</dbReference>
<evidence type="ECO:0000256" key="6">
    <source>
        <dbReference type="ARBA" id="ARBA00044504"/>
    </source>
</evidence>
<dbReference type="Proteomes" id="UP000077755">
    <property type="component" value="Chromosome 3"/>
</dbReference>
<reference evidence="8" key="1">
    <citation type="journal article" date="2016" name="Nat. Genet.">
        <title>A high-quality carrot genome assembly provides new insights into carotenoid accumulation and asterid genome evolution.</title>
        <authorList>
            <person name="Iorizzo M."/>
            <person name="Ellison S."/>
            <person name="Senalik D."/>
            <person name="Zeng P."/>
            <person name="Satapoomin P."/>
            <person name="Huang J."/>
            <person name="Bowman M."/>
            <person name="Iovene M."/>
            <person name="Sanseverino W."/>
            <person name="Cavagnaro P."/>
            <person name="Yildiz M."/>
            <person name="Macko-Podgorni A."/>
            <person name="Moranska E."/>
            <person name="Grzebelus E."/>
            <person name="Grzebelus D."/>
            <person name="Ashrafi H."/>
            <person name="Zheng Z."/>
            <person name="Cheng S."/>
            <person name="Spooner D."/>
            <person name="Van Deynze A."/>
            <person name="Simon P."/>
        </authorList>
    </citation>
    <scope>NUCLEOTIDE SEQUENCE</scope>
    <source>
        <tissue evidence="8">Leaf</tissue>
    </source>
</reference>
<evidence type="ECO:0000256" key="3">
    <source>
        <dbReference type="ARBA" id="ARBA00022692"/>
    </source>
</evidence>
<evidence type="ECO:0000256" key="7">
    <source>
        <dbReference type="SAM" id="Phobius"/>
    </source>
</evidence>
<organism evidence="8 9">
    <name type="scientific">Daucus carota subsp. sativus</name>
    <name type="common">Carrot</name>
    <dbReference type="NCBI Taxonomy" id="79200"/>
    <lineage>
        <taxon>Eukaryota</taxon>
        <taxon>Viridiplantae</taxon>
        <taxon>Streptophyta</taxon>
        <taxon>Embryophyta</taxon>
        <taxon>Tracheophyta</taxon>
        <taxon>Spermatophyta</taxon>
        <taxon>Magnoliopsida</taxon>
        <taxon>eudicotyledons</taxon>
        <taxon>Gunneridae</taxon>
        <taxon>Pentapetalae</taxon>
        <taxon>asterids</taxon>
        <taxon>campanulids</taxon>
        <taxon>Apiales</taxon>
        <taxon>Apiaceae</taxon>
        <taxon>Apioideae</taxon>
        <taxon>Scandiceae</taxon>
        <taxon>Daucinae</taxon>
        <taxon>Daucus</taxon>
        <taxon>Daucus sect. Daucus</taxon>
    </lineage>
</organism>
<sequence length="550" mass="62388">MQHFVRIITVLTGLDILESIILWVMQTYLTNVWKLSVSHAAGIINVWNGISLFLPIPFAFFADSFLGNFYTLLFSCSVDTIGLMFLTVSTPPFNIGKCNKYDPECIGRTQKTLFYISLALMSLGGASRVSQFPFFEEQEEKQEDEAMNSNIKNKICDCSIGQQLGCLLVVVATIIGGFVLPFIKSWSIKFGLTAIFSLVALFVFLSGLVWHPYIRKGPQGSPLTTIIRVFGAAIHKKSKELPEDHNNAKNLYMSDDNVQLTRSLRCLDKAAIILPTPSEDEQKKLKWHLCSVREVEDTKACLQLAPLWITFILCGLVSSLGNTYFLEQANHMNQKLGRLKVTILIFYLFSSGAGFIFRYIYSTFKGWLPENYQKYVPIFGIAFALIASIFCCITAAIVENRRLKVIRSIPDLLKDNPPKNIKIPMTMFWLVPQYMLLGVFTGITDTCFEELFKTGYPSSMNKYMQYFKVGLTGIGTAASYLSVYIVGKVSERGATRKNWFQHTINQSRIDRYYWTLAVISSLNLFLYIFIARMLPKPILEPPEQEKVEES</sequence>
<protein>
    <submittedName>
        <fullName evidence="8">Uncharacterized protein</fullName>
    </submittedName>
</protein>
<evidence type="ECO:0000313" key="9">
    <source>
        <dbReference type="Proteomes" id="UP000077755"/>
    </source>
</evidence>
<feature type="transmembrane region" description="Helical" evidence="7">
    <location>
        <begin position="37"/>
        <end position="62"/>
    </location>
</feature>
<comment type="subcellular location">
    <subcellularLocation>
        <location evidence="1">Membrane</location>
        <topology evidence="1">Multi-pass membrane protein</topology>
    </subcellularLocation>
</comment>
<proteinExistence type="inferred from homology"/>
<keyword evidence="4 7" id="KW-1133">Transmembrane helix</keyword>
<name>A0AAF1ARI2_DAUCS</name>
<feature type="transmembrane region" description="Helical" evidence="7">
    <location>
        <begin position="339"/>
        <end position="361"/>
    </location>
</feature>
<dbReference type="Pfam" id="PF00854">
    <property type="entry name" value="PTR2"/>
    <property type="match status" value="1"/>
</dbReference>
<evidence type="ECO:0000256" key="2">
    <source>
        <dbReference type="ARBA" id="ARBA00005982"/>
    </source>
</evidence>
<feature type="transmembrane region" description="Helical" evidence="7">
    <location>
        <begin position="69"/>
        <end position="88"/>
    </location>
</feature>
<comment type="similarity">
    <text evidence="6">Belongs to the major facilitator superfamily. Phosphate:H(+) symporter (TC 2.A.1.9) family.</text>
</comment>
<feature type="transmembrane region" description="Helical" evidence="7">
    <location>
        <begin position="512"/>
        <end position="530"/>
    </location>
</feature>
<keyword evidence="3 7" id="KW-0812">Transmembrane</keyword>
<dbReference type="Gene3D" id="1.20.1250.20">
    <property type="entry name" value="MFS general substrate transporter like domains"/>
    <property type="match status" value="1"/>
</dbReference>
<dbReference type="InterPro" id="IPR036259">
    <property type="entry name" value="MFS_trans_sf"/>
</dbReference>
<feature type="transmembrane region" description="Helical" evidence="7">
    <location>
        <begin position="190"/>
        <end position="213"/>
    </location>
</feature>
<feature type="transmembrane region" description="Helical" evidence="7">
    <location>
        <begin position="423"/>
        <end position="443"/>
    </location>
</feature>
<dbReference type="SUPFAM" id="SSF103473">
    <property type="entry name" value="MFS general substrate transporter"/>
    <property type="match status" value="1"/>
</dbReference>
<evidence type="ECO:0000256" key="5">
    <source>
        <dbReference type="ARBA" id="ARBA00023136"/>
    </source>
</evidence>
<dbReference type="PANTHER" id="PTHR11654">
    <property type="entry name" value="OLIGOPEPTIDE TRANSPORTER-RELATED"/>
    <property type="match status" value="1"/>
</dbReference>
<feature type="transmembrane region" description="Helical" evidence="7">
    <location>
        <begin position="307"/>
        <end position="327"/>
    </location>
</feature>
<keyword evidence="9" id="KW-1185">Reference proteome</keyword>
<feature type="transmembrane region" description="Helical" evidence="7">
    <location>
        <begin position="7"/>
        <end position="25"/>
    </location>
</feature>
<feature type="transmembrane region" description="Helical" evidence="7">
    <location>
        <begin position="463"/>
        <end position="487"/>
    </location>
</feature>
<evidence type="ECO:0000313" key="8">
    <source>
        <dbReference type="EMBL" id="WOG92759.1"/>
    </source>
</evidence>
<keyword evidence="5 7" id="KW-0472">Membrane</keyword>
<dbReference type="GO" id="GO:0022857">
    <property type="term" value="F:transmembrane transporter activity"/>
    <property type="evidence" value="ECO:0007669"/>
    <property type="project" value="InterPro"/>
</dbReference>
<dbReference type="AlphaFoldDB" id="A0AAF1ARI2"/>